<comment type="caution">
    <text evidence="2">The sequence shown here is derived from an EMBL/GenBank/DDBJ whole genome shotgun (WGS) entry which is preliminary data.</text>
</comment>
<dbReference type="Pfam" id="PF08861">
    <property type="entry name" value="DUF1828"/>
    <property type="match status" value="1"/>
</dbReference>
<dbReference type="RefSeq" id="WP_004822572.1">
    <property type="nucleotide sequence ID" value="NZ_JH165064.1"/>
</dbReference>
<dbReference type="EMBL" id="AGBB01000163">
    <property type="protein sequence ID" value="EGY78679.1"/>
    <property type="molecule type" value="Genomic_DNA"/>
</dbReference>
<dbReference type="eggNOG" id="ENOG502ZAE6">
    <property type="taxonomic scope" value="Bacteria"/>
</dbReference>
<reference evidence="2 3" key="1">
    <citation type="submission" date="2011-06" db="EMBL/GenBank/DDBJ databases">
        <authorList>
            <person name="Muzny D."/>
            <person name="Qin X."/>
            <person name="Deng J."/>
            <person name="Jiang H."/>
            <person name="Liu Y."/>
            <person name="Qu J."/>
            <person name="Song X.-Z."/>
            <person name="Zhang L."/>
            <person name="Thornton R."/>
            <person name="Coyle M."/>
            <person name="Francisco L."/>
            <person name="Jackson L."/>
            <person name="Javaid M."/>
            <person name="Korchina V."/>
            <person name="Kovar C."/>
            <person name="Mata R."/>
            <person name="Mathew T."/>
            <person name="Ngo R."/>
            <person name="Nguyen L."/>
            <person name="Nguyen N."/>
            <person name="Okwuonu G."/>
            <person name="Ongeri F."/>
            <person name="Pham C."/>
            <person name="Simmons D."/>
            <person name="Wilczek-Boney K."/>
            <person name="Hale W."/>
            <person name="Jakkamsetti A."/>
            <person name="Pham P."/>
            <person name="Ruth R."/>
            <person name="San Lucas F."/>
            <person name="Warren J."/>
            <person name="Zhang J."/>
            <person name="Zhao Z."/>
            <person name="Zhou C."/>
            <person name="Zhu D."/>
            <person name="Lee S."/>
            <person name="Bess C."/>
            <person name="Blankenburg K."/>
            <person name="Forbes L."/>
            <person name="Fu Q."/>
            <person name="Gubbala S."/>
            <person name="Hirani K."/>
            <person name="Jayaseelan J.C."/>
            <person name="Lara F."/>
            <person name="Munidasa M."/>
            <person name="Palculict T."/>
            <person name="Patil S."/>
            <person name="Pu L.-L."/>
            <person name="Saada N."/>
            <person name="Tang L."/>
            <person name="Weissenberger G."/>
            <person name="Zhu Y."/>
            <person name="Hemphill L."/>
            <person name="Shang Y."/>
            <person name="Youmans B."/>
            <person name="Ayvaz T."/>
            <person name="Ross M."/>
            <person name="Santibanez J."/>
            <person name="Aqrawi P."/>
            <person name="Gross S."/>
            <person name="Joshi V."/>
            <person name="Fowler G."/>
            <person name="Nazareth L."/>
            <person name="Reid J."/>
            <person name="Worley K."/>
            <person name="Petrosino J."/>
            <person name="Highlander S."/>
            <person name="Gibbs R."/>
        </authorList>
    </citation>
    <scope>NUCLEOTIDE SEQUENCE [LARGE SCALE GENOMIC DNA]</scope>
    <source>
        <strain evidence="2 3">ATCC 29427</strain>
    </source>
</reference>
<dbReference type="PATRIC" id="fig|997350.3.peg.1626"/>
<organism evidence="2 3">
    <name type="scientific">Peptoniphilus indolicus ATCC 29427</name>
    <dbReference type="NCBI Taxonomy" id="997350"/>
    <lineage>
        <taxon>Bacteria</taxon>
        <taxon>Bacillati</taxon>
        <taxon>Bacillota</taxon>
        <taxon>Tissierellia</taxon>
        <taxon>Tissierellales</taxon>
        <taxon>Peptoniphilaceae</taxon>
        <taxon>Peptoniphilus</taxon>
    </lineage>
</organism>
<sequence length="114" mass="13046">MTKLSLKTEYSNFLSSFVSELKINEKVTRITTPFLDSGNDLIEIYIEFKDTDSFYLTDDGITLADLAMKGVKFEKGSKRTEKLNKILLDHGVSSDMRSIYTLSSKKDLPLKLYF</sequence>
<feature type="domain" description="DUF1828" evidence="1">
    <location>
        <begin position="32"/>
        <end position="112"/>
    </location>
</feature>
<dbReference type="AlphaFoldDB" id="G4D5L3"/>
<gene>
    <name evidence="2" type="ORF">HMPREF9129_1693</name>
</gene>
<dbReference type="STRING" id="997350.HMPREF9129_1693"/>
<dbReference type="InterPro" id="IPR014960">
    <property type="entry name" value="DUF1828"/>
</dbReference>
<name>G4D5L3_9FIRM</name>
<dbReference type="Proteomes" id="UP000003422">
    <property type="component" value="Unassembled WGS sequence"/>
</dbReference>
<dbReference type="HOGENOM" id="CLU_2118776_0_0_9"/>
<accession>G4D5L3</accession>
<evidence type="ECO:0000259" key="1">
    <source>
        <dbReference type="Pfam" id="PF08861"/>
    </source>
</evidence>
<proteinExistence type="predicted"/>
<evidence type="ECO:0000313" key="3">
    <source>
        <dbReference type="Proteomes" id="UP000003422"/>
    </source>
</evidence>
<keyword evidence="3" id="KW-1185">Reference proteome</keyword>
<evidence type="ECO:0000313" key="2">
    <source>
        <dbReference type="EMBL" id="EGY78679.1"/>
    </source>
</evidence>
<protein>
    <recommendedName>
        <fullName evidence="1">DUF1828 domain-containing protein</fullName>
    </recommendedName>
</protein>